<feature type="compositionally biased region" description="Polar residues" evidence="4">
    <location>
        <begin position="1001"/>
        <end position="1037"/>
    </location>
</feature>
<keyword evidence="6" id="KW-1185">Reference proteome</keyword>
<protein>
    <submittedName>
        <fullName evidence="5">Ankyrin repeat and regulator of chromosome condensation domain-containing protein</fullName>
    </submittedName>
</protein>
<dbReference type="PROSITE" id="PS50012">
    <property type="entry name" value="RCC1_3"/>
    <property type="match status" value="5"/>
</dbReference>
<proteinExistence type="predicted"/>
<dbReference type="Proteomes" id="UP000029120">
    <property type="component" value="Chromosome 3"/>
</dbReference>
<dbReference type="eggNOG" id="KOG1426">
    <property type="taxonomic scope" value="Eukaryota"/>
</dbReference>
<name>A0A087H6Q7_ARAAL</name>
<evidence type="ECO:0000256" key="1">
    <source>
        <dbReference type="ARBA" id="ARBA00022737"/>
    </source>
</evidence>
<dbReference type="Pfam" id="PF12796">
    <property type="entry name" value="Ank_2"/>
    <property type="match status" value="1"/>
</dbReference>
<keyword evidence="1" id="KW-0677">Repeat</keyword>
<dbReference type="PRINTS" id="PR00633">
    <property type="entry name" value="RCCNDNSATION"/>
</dbReference>
<dbReference type="PROSITE" id="PS50088">
    <property type="entry name" value="ANK_REPEAT"/>
    <property type="match status" value="2"/>
</dbReference>
<feature type="compositionally biased region" description="Basic and acidic residues" evidence="4">
    <location>
        <begin position="920"/>
        <end position="934"/>
    </location>
</feature>
<dbReference type="Pfam" id="PF00415">
    <property type="entry name" value="RCC1"/>
    <property type="match status" value="4"/>
</dbReference>
<dbReference type="InterPro" id="IPR002110">
    <property type="entry name" value="Ankyrin_rpt"/>
</dbReference>
<dbReference type="SUPFAM" id="SSF50965">
    <property type="entry name" value="Galactose oxidase, central domain"/>
    <property type="match status" value="1"/>
</dbReference>
<dbReference type="PANTHER" id="PTHR22872">
    <property type="entry name" value="BTK-BINDING PROTEIN-RELATED"/>
    <property type="match status" value="1"/>
</dbReference>
<feature type="region of interest" description="Disordered" evidence="4">
    <location>
        <begin position="757"/>
        <end position="792"/>
    </location>
</feature>
<keyword evidence="2" id="KW-0040">ANK repeat</keyword>
<dbReference type="SUPFAM" id="SSF50985">
    <property type="entry name" value="RCC1/BLIP-II"/>
    <property type="match status" value="1"/>
</dbReference>
<evidence type="ECO:0000313" key="5">
    <source>
        <dbReference type="EMBL" id="KFK37809.1"/>
    </source>
</evidence>
<dbReference type="PANTHER" id="PTHR22872:SF2">
    <property type="entry name" value="INHIBITOR OF BRUTON TYROSINE KINASE"/>
    <property type="match status" value="1"/>
</dbReference>
<dbReference type="InterPro" id="IPR000408">
    <property type="entry name" value="Reg_chr_condens"/>
</dbReference>
<feature type="repeat" description="RCC1" evidence="3">
    <location>
        <begin position="264"/>
        <end position="314"/>
    </location>
</feature>
<feature type="repeat" description="RCC1" evidence="3">
    <location>
        <begin position="315"/>
        <end position="368"/>
    </location>
</feature>
<feature type="region of interest" description="Disordered" evidence="4">
    <location>
        <begin position="842"/>
        <end position="1056"/>
    </location>
</feature>
<feature type="repeat" description="RCC1" evidence="3">
    <location>
        <begin position="205"/>
        <end position="263"/>
    </location>
</feature>
<dbReference type="Gene3D" id="2.130.10.30">
    <property type="entry name" value="Regulator of chromosome condensation 1/beta-lactamase-inhibitor protein II"/>
    <property type="match status" value="2"/>
</dbReference>
<feature type="repeat" description="RCC1" evidence="3">
    <location>
        <begin position="153"/>
        <end position="204"/>
    </location>
</feature>
<dbReference type="PROSITE" id="PS50297">
    <property type="entry name" value="ANK_REP_REGION"/>
    <property type="match status" value="2"/>
</dbReference>
<dbReference type="InterPro" id="IPR051625">
    <property type="entry name" value="Signaling_Regulatory_Domain"/>
</dbReference>
<dbReference type="SMART" id="SM00248">
    <property type="entry name" value="ANK"/>
    <property type="match status" value="2"/>
</dbReference>
<feature type="repeat" description="ANK" evidence="2">
    <location>
        <begin position="61"/>
        <end position="93"/>
    </location>
</feature>
<evidence type="ECO:0000256" key="2">
    <source>
        <dbReference type="PROSITE-ProRule" id="PRU00023"/>
    </source>
</evidence>
<dbReference type="Gramene" id="KFK37809">
    <property type="protein sequence ID" value="KFK37809"/>
    <property type="gene ID" value="AALP_AA3G032000"/>
</dbReference>
<dbReference type="InterPro" id="IPR009091">
    <property type="entry name" value="RCC1/BLIP-II"/>
</dbReference>
<dbReference type="SUPFAM" id="SSF48403">
    <property type="entry name" value="Ankyrin repeat"/>
    <property type="match status" value="1"/>
</dbReference>
<accession>A0A087H6Q7</accession>
<gene>
    <name evidence="5" type="ordered locus">AALP_Aa3g032000</name>
</gene>
<feature type="compositionally biased region" description="Polar residues" evidence="4">
    <location>
        <begin position="1047"/>
        <end position="1056"/>
    </location>
</feature>
<dbReference type="Gene3D" id="1.25.40.20">
    <property type="entry name" value="Ankyrin repeat-containing domain"/>
    <property type="match status" value="1"/>
</dbReference>
<feature type="repeat" description="RCC1" evidence="3">
    <location>
        <begin position="369"/>
        <end position="424"/>
    </location>
</feature>
<evidence type="ECO:0000256" key="4">
    <source>
        <dbReference type="SAM" id="MobiDB-lite"/>
    </source>
</evidence>
<dbReference type="InterPro" id="IPR036770">
    <property type="entry name" value="Ankyrin_rpt-contain_sf"/>
</dbReference>
<reference evidence="6" key="1">
    <citation type="journal article" date="2015" name="Nat. Plants">
        <title>Genome expansion of Arabis alpina linked with retrotransposition and reduced symmetric DNA methylation.</title>
        <authorList>
            <person name="Willing E.M."/>
            <person name="Rawat V."/>
            <person name="Mandakova T."/>
            <person name="Maumus F."/>
            <person name="James G.V."/>
            <person name="Nordstroem K.J."/>
            <person name="Becker C."/>
            <person name="Warthmann N."/>
            <person name="Chica C."/>
            <person name="Szarzynska B."/>
            <person name="Zytnicki M."/>
            <person name="Albani M.C."/>
            <person name="Kiefer C."/>
            <person name="Bergonzi S."/>
            <person name="Castaings L."/>
            <person name="Mateos J.L."/>
            <person name="Berns M.C."/>
            <person name="Bujdoso N."/>
            <person name="Piofczyk T."/>
            <person name="de Lorenzo L."/>
            <person name="Barrero-Sicilia C."/>
            <person name="Mateos I."/>
            <person name="Piednoel M."/>
            <person name="Hagmann J."/>
            <person name="Chen-Min-Tao R."/>
            <person name="Iglesias-Fernandez R."/>
            <person name="Schuster S.C."/>
            <person name="Alonso-Blanco C."/>
            <person name="Roudier F."/>
            <person name="Carbonero P."/>
            <person name="Paz-Ares J."/>
            <person name="Davis S.J."/>
            <person name="Pecinka A."/>
            <person name="Quesneville H."/>
            <person name="Colot V."/>
            <person name="Lysak M.A."/>
            <person name="Weigel D."/>
            <person name="Coupland G."/>
            <person name="Schneeberger K."/>
        </authorList>
    </citation>
    <scope>NUCLEOTIDE SEQUENCE [LARGE SCALE GENOMIC DNA]</scope>
    <source>
        <strain evidence="6">cv. Pajares</strain>
    </source>
</reference>
<dbReference type="EMBL" id="CM002871">
    <property type="protein sequence ID" value="KFK37809.1"/>
    <property type="molecule type" value="Genomic_DNA"/>
</dbReference>
<dbReference type="InterPro" id="IPR011043">
    <property type="entry name" value="Gal_Oxase/kelch_b-propeller"/>
</dbReference>
<sequence>MEMSVSPQTQKMSLQTSRKSSLSGSKKDLWFAIREGSLVDVESALNVLKKSGGNINLRNAYGLTPLHIAVWRNHIPIVRRLLDAGADPDARDGESGWSSLHRALHFGHLAVASVLIDAGASFTLEDIKLRTPVDLVSGPVAQVIGEQQNSVATEVFSWGNGANYQLGTGYQDVQKLPGRVDSLHGCLIKLVSAAKFHSVAVSSHGEVYTWGFGRGGRLGHPEFDIHSGQAAVITPRQVISGLGSRRVRAVAAAKHHTVIATEGGDVYTWGSNREGQLGYTSVDTQATPRKVTSLKAKIVAVSAANKHTAVVSEYGEVFTWGCNKEGQLGYGTSNSASNYSPRLVDYLKGKVFTAIASAKYHTLVLREDGEVYTWGHRLVTPRRVIVSRNLKKAGSTLLNFHRRKPLRLTAIAAGMVHSMALAEDGALFYWVSSDSNLKCQQLHSLHGKTVVSISAGKYWASAVTSTGEVYTWDGKKGKDTPPSISRLHNLKRATTVAVGETHLMVVGSLYHPAYAPDVLKKSQTVQADESRDEELDECFMFDDVESVTVLPSMQHDNPKERTVPSLKSLCEKVAAECIVEPRNAIQLLEIADSLGAKDLKKYCEDIVIRNLDFILTAAPQSIANTSPDVLANLEKLLDDRSSEPWSSRPLPTPTATFPVVIDSEEEESESDILRTRDNHVKHFSYKGGSRMDSFLQPEDELAERNSKEVRALRKKLQQIEILEAKQSRGQLLDGQQIAKLQKKVDIESSLVELGISVEESPEAKSSSASPLDGKANKKADGLRKKKKKGKQRFAQVEAFPDFGEVKVAIDTMQNKVTDEISEATKPKMLDVTVISGFSKESDFVSLSQKKENPPDSPRSKRAATTTSKKKNRKGGLSMFLTGALDDIPKPIVFPPPKPKNEGPAWGGAKISKGSSSLRAIQDEQSKTLPHEPVRTNKNLPGDDSSGKTEGKILLSSFLTSKPIPVEPTRNLQQSDVEKGTPPWVASQTPPHLSRPSLRDIQMQQVKKQQSLSHSPKTKTSGFTVTTGQGSPSDSPGNNRWYKPEIDATSSIRSIQI</sequence>
<dbReference type="AlphaFoldDB" id="A0A087H6Q7"/>
<evidence type="ECO:0000313" key="6">
    <source>
        <dbReference type="Proteomes" id="UP000029120"/>
    </source>
</evidence>
<evidence type="ECO:0000256" key="3">
    <source>
        <dbReference type="PROSITE-ProRule" id="PRU00235"/>
    </source>
</evidence>
<feature type="region of interest" description="Disordered" evidence="4">
    <location>
        <begin position="1"/>
        <end position="20"/>
    </location>
</feature>
<organism evidence="5 6">
    <name type="scientific">Arabis alpina</name>
    <name type="common">Alpine rock-cress</name>
    <dbReference type="NCBI Taxonomy" id="50452"/>
    <lineage>
        <taxon>Eukaryota</taxon>
        <taxon>Viridiplantae</taxon>
        <taxon>Streptophyta</taxon>
        <taxon>Embryophyta</taxon>
        <taxon>Tracheophyta</taxon>
        <taxon>Spermatophyta</taxon>
        <taxon>Magnoliopsida</taxon>
        <taxon>eudicotyledons</taxon>
        <taxon>Gunneridae</taxon>
        <taxon>Pentapetalae</taxon>
        <taxon>rosids</taxon>
        <taxon>malvids</taxon>
        <taxon>Brassicales</taxon>
        <taxon>Brassicaceae</taxon>
        <taxon>Arabideae</taxon>
        <taxon>Arabis</taxon>
    </lineage>
</organism>
<dbReference type="OMA" id="KNEGPAW"/>
<dbReference type="OrthoDB" id="1893551at2759"/>
<feature type="repeat" description="ANK" evidence="2">
    <location>
        <begin position="95"/>
        <end position="127"/>
    </location>
</feature>